<dbReference type="InterPro" id="IPR019491">
    <property type="entry name" value="Lipoate_protein_ligase_C"/>
</dbReference>
<name>A0A556PD98_9BACI</name>
<keyword evidence="5" id="KW-0547">Nucleotide-binding</keyword>
<evidence type="ECO:0000256" key="6">
    <source>
        <dbReference type="ARBA" id="ARBA00022840"/>
    </source>
</evidence>
<comment type="caution">
    <text evidence="9">The sequence shown here is derived from an EMBL/GenBank/DDBJ whole genome shotgun (WGS) entry which is preliminary data.</text>
</comment>
<comment type="pathway">
    <text evidence="2">Protein modification; protein lipoylation via exogenous pathway; protein N(6)-(lipoyl)lysine from lipoate: step 1/2.</text>
</comment>
<dbReference type="SUPFAM" id="SSF82649">
    <property type="entry name" value="SufE/NifU"/>
    <property type="match status" value="1"/>
</dbReference>
<gene>
    <name evidence="9" type="ORF">FPQ13_10335</name>
</gene>
<sequence>MYLIEPKRNGQWVYDPGVSMAIQDYVKNHIFLDEDILFTYMMHPVVQIGKYQNAYEEVNQPYMDEHGIQIVRRVTGGGAIYLDDRNMSFCFLMDVNQSNDIFGNYKRLYEPAIEALKKLGVDENLLEQKGRNDLVLDGKKISGAAMTVEKGRVYAGYSLLTDPNYEAMVSALNPNMKKLESHAIQSVRSRVGSIRPYLAPEYQNMNVWEFTDYMLCELLGIDDVSEAKRYELTEEDWANIDQLTAEKYHNWDWNYGRFQQFEYKMTERFPVGTITVGLVVKQGKIADVQITGDFFGKKDTKEIEAALMGVRLRKADILEALQPFDLSDYFGNISTEEFVSFLMSEKVPTT</sequence>
<protein>
    <recommendedName>
        <fullName evidence="3">lipoate--protein ligase</fullName>
        <ecNumber evidence="3">6.3.1.20</ecNumber>
    </recommendedName>
</protein>
<comment type="pathway">
    <text evidence="1">Protein modification; protein lipoylation via exogenous pathway; protein N(6)-(lipoyl)lysine from lipoate: step 2/2.</text>
</comment>
<dbReference type="Gene3D" id="3.30.390.50">
    <property type="entry name" value="CO dehydrogenase flavoprotein, C-terminal domain"/>
    <property type="match status" value="1"/>
</dbReference>
<dbReference type="EMBL" id="VMHE01000021">
    <property type="protein sequence ID" value="TSJ62381.1"/>
    <property type="molecule type" value="Genomic_DNA"/>
</dbReference>
<dbReference type="GO" id="GO:0016979">
    <property type="term" value="F:lipoate-protein ligase activity"/>
    <property type="evidence" value="ECO:0007669"/>
    <property type="project" value="UniProtKB-EC"/>
</dbReference>
<evidence type="ECO:0000256" key="4">
    <source>
        <dbReference type="ARBA" id="ARBA00022598"/>
    </source>
</evidence>
<evidence type="ECO:0000256" key="2">
    <source>
        <dbReference type="ARBA" id="ARBA00005124"/>
    </source>
</evidence>
<dbReference type="PANTHER" id="PTHR12561:SF3">
    <property type="entry name" value="LIPOYLTRANSFERASE 1, MITOCHONDRIAL"/>
    <property type="match status" value="1"/>
</dbReference>
<dbReference type="EC" id="6.3.1.20" evidence="3"/>
<keyword evidence="10" id="KW-1185">Reference proteome</keyword>
<organism evidence="9 10">
    <name type="scientific">Allobacillus salarius</name>
    <dbReference type="NCBI Taxonomy" id="1955272"/>
    <lineage>
        <taxon>Bacteria</taxon>
        <taxon>Bacillati</taxon>
        <taxon>Bacillota</taxon>
        <taxon>Bacilli</taxon>
        <taxon>Bacillales</taxon>
        <taxon>Bacillaceae</taxon>
        <taxon>Allobacillus</taxon>
    </lineage>
</organism>
<dbReference type="FunFam" id="3.30.930.10:FF:000072">
    <property type="entry name" value="Lipoate--protein ligase"/>
    <property type="match status" value="1"/>
</dbReference>
<reference evidence="9 10" key="1">
    <citation type="submission" date="2019-07" db="EMBL/GenBank/DDBJ databases">
        <title>Allobacillus sp. nov. SKP isolated from shrimp paste of Euphausiacea.</title>
        <authorList>
            <person name="Kanchanasin P."/>
            <person name="Tanasupawat S."/>
            <person name="Shi W."/>
            <person name="Wu L."/>
            <person name="Ma J."/>
        </authorList>
    </citation>
    <scope>NUCLEOTIDE SEQUENCE [LARGE SCALE GENOMIC DNA]</scope>
    <source>
        <strain evidence="9 10">SKP4-8</strain>
    </source>
</reference>
<dbReference type="GO" id="GO:0005524">
    <property type="term" value="F:ATP binding"/>
    <property type="evidence" value="ECO:0007669"/>
    <property type="project" value="UniProtKB-KW"/>
</dbReference>
<dbReference type="SUPFAM" id="SSF55681">
    <property type="entry name" value="Class II aaRS and biotin synthetases"/>
    <property type="match status" value="1"/>
</dbReference>
<evidence type="ECO:0000256" key="5">
    <source>
        <dbReference type="ARBA" id="ARBA00022741"/>
    </source>
</evidence>
<accession>A0A556PD98</accession>
<evidence type="ECO:0000313" key="9">
    <source>
        <dbReference type="EMBL" id="TSJ62381.1"/>
    </source>
</evidence>
<dbReference type="GO" id="GO:0009249">
    <property type="term" value="P:protein lipoylation"/>
    <property type="evidence" value="ECO:0007669"/>
    <property type="project" value="InterPro"/>
</dbReference>
<dbReference type="NCBIfam" id="TIGR00545">
    <property type="entry name" value="lipoyltrans"/>
    <property type="match status" value="1"/>
</dbReference>
<dbReference type="RefSeq" id="WP_144089253.1">
    <property type="nucleotide sequence ID" value="NZ_VMHE01000021.1"/>
</dbReference>
<dbReference type="Proteomes" id="UP000316425">
    <property type="component" value="Unassembled WGS sequence"/>
</dbReference>
<keyword evidence="4 9" id="KW-0436">Ligase</keyword>
<evidence type="ECO:0000256" key="1">
    <source>
        <dbReference type="ARBA" id="ARBA00005085"/>
    </source>
</evidence>
<comment type="catalytic activity">
    <reaction evidence="7">
        <text>L-lysyl-[lipoyl-carrier protein] + (R)-lipoate + ATP = N(6)-[(R)-lipoyl]-L-lysyl-[lipoyl-carrier protein] + AMP + diphosphate + H(+)</text>
        <dbReference type="Rhea" id="RHEA:49288"/>
        <dbReference type="Rhea" id="RHEA-COMP:10500"/>
        <dbReference type="Rhea" id="RHEA-COMP:10502"/>
        <dbReference type="ChEBI" id="CHEBI:15378"/>
        <dbReference type="ChEBI" id="CHEBI:29969"/>
        <dbReference type="ChEBI" id="CHEBI:30616"/>
        <dbReference type="ChEBI" id="CHEBI:33019"/>
        <dbReference type="ChEBI" id="CHEBI:83088"/>
        <dbReference type="ChEBI" id="CHEBI:83099"/>
        <dbReference type="ChEBI" id="CHEBI:456215"/>
        <dbReference type="EC" id="6.3.1.20"/>
    </reaction>
</comment>
<dbReference type="AlphaFoldDB" id="A0A556PD98"/>
<dbReference type="GO" id="GO:0017118">
    <property type="term" value="F:lipoyltransferase activity"/>
    <property type="evidence" value="ECO:0007669"/>
    <property type="project" value="TreeGrafter"/>
</dbReference>
<dbReference type="Pfam" id="PF10437">
    <property type="entry name" value="Lip_prot_lig_C"/>
    <property type="match status" value="1"/>
</dbReference>
<dbReference type="GO" id="GO:0005737">
    <property type="term" value="C:cytoplasm"/>
    <property type="evidence" value="ECO:0007669"/>
    <property type="project" value="TreeGrafter"/>
</dbReference>
<proteinExistence type="predicted"/>
<dbReference type="Pfam" id="PF21948">
    <property type="entry name" value="LplA-B_cat"/>
    <property type="match status" value="1"/>
</dbReference>
<dbReference type="CDD" id="cd16443">
    <property type="entry name" value="LplA"/>
    <property type="match status" value="1"/>
</dbReference>
<dbReference type="PANTHER" id="PTHR12561">
    <property type="entry name" value="LIPOATE-PROTEIN LIGASE"/>
    <property type="match status" value="1"/>
</dbReference>
<evidence type="ECO:0000313" key="10">
    <source>
        <dbReference type="Proteomes" id="UP000316425"/>
    </source>
</evidence>
<dbReference type="UniPathway" id="UPA00537">
    <property type="reaction ID" value="UER00594"/>
</dbReference>
<dbReference type="InterPro" id="IPR004143">
    <property type="entry name" value="BPL_LPL_catalytic"/>
</dbReference>
<evidence type="ECO:0000256" key="7">
    <source>
        <dbReference type="ARBA" id="ARBA00048037"/>
    </source>
</evidence>
<dbReference type="InterPro" id="IPR045864">
    <property type="entry name" value="aa-tRNA-synth_II/BPL/LPL"/>
</dbReference>
<feature type="domain" description="BPL/LPL catalytic" evidence="8">
    <location>
        <begin position="31"/>
        <end position="218"/>
    </location>
</feature>
<dbReference type="OrthoDB" id="9788148at2"/>
<evidence type="ECO:0000256" key="3">
    <source>
        <dbReference type="ARBA" id="ARBA00012367"/>
    </source>
</evidence>
<dbReference type="Gene3D" id="3.30.930.10">
    <property type="entry name" value="Bira Bifunctional Protein, Domain 2"/>
    <property type="match status" value="1"/>
</dbReference>
<dbReference type="InterPro" id="IPR004562">
    <property type="entry name" value="LipoylTrfase_LipoateP_Ligase"/>
</dbReference>
<evidence type="ECO:0000259" key="8">
    <source>
        <dbReference type="PROSITE" id="PS51733"/>
    </source>
</evidence>
<keyword evidence="6" id="KW-0067">ATP-binding</keyword>
<dbReference type="PROSITE" id="PS51733">
    <property type="entry name" value="BPL_LPL_CATALYTIC"/>
    <property type="match status" value="1"/>
</dbReference>